<proteinExistence type="predicted"/>
<keyword evidence="2" id="KW-0472">Membrane</keyword>
<dbReference type="KEGG" id="sgrg:L0C25_18180"/>
<name>A0AA46TG31_9ACTN</name>
<dbReference type="EMBL" id="CP094970">
    <property type="protein sequence ID" value="UYM04446.1"/>
    <property type="molecule type" value="Genomic_DNA"/>
</dbReference>
<keyword evidence="4" id="KW-1185">Reference proteome</keyword>
<evidence type="ECO:0000313" key="3">
    <source>
        <dbReference type="EMBL" id="UYM04446.1"/>
    </source>
</evidence>
<organism evidence="3 4">
    <name type="scientific">Solicola gregarius</name>
    <dbReference type="NCBI Taxonomy" id="2908642"/>
    <lineage>
        <taxon>Bacteria</taxon>
        <taxon>Bacillati</taxon>
        <taxon>Actinomycetota</taxon>
        <taxon>Actinomycetes</taxon>
        <taxon>Propionibacteriales</taxon>
        <taxon>Nocardioidaceae</taxon>
        <taxon>Solicola</taxon>
    </lineage>
</organism>
<evidence type="ECO:0000256" key="2">
    <source>
        <dbReference type="SAM" id="Phobius"/>
    </source>
</evidence>
<accession>A0AA46TG31</accession>
<gene>
    <name evidence="3" type="ORF">L0C25_18180</name>
</gene>
<keyword evidence="2" id="KW-0812">Transmembrane</keyword>
<feature type="transmembrane region" description="Helical" evidence="2">
    <location>
        <begin position="40"/>
        <end position="60"/>
    </location>
</feature>
<keyword evidence="2" id="KW-1133">Transmembrane helix</keyword>
<evidence type="ECO:0000313" key="4">
    <source>
        <dbReference type="Proteomes" id="UP001164390"/>
    </source>
</evidence>
<reference evidence="3" key="1">
    <citation type="submission" date="2022-01" db="EMBL/GenBank/DDBJ databases">
        <title>Nocardioidaceae gen. sp. A5X3R13.</title>
        <authorList>
            <person name="Lopez Marin M.A."/>
            <person name="Uhlik O."/>
        </authorList>
    </citation>
    <scope>NUCLEOTIDE SEQUENCE</scope>
    <source>
        <strain evidence="3">A5X3R13</strain>
    </source>
</reference>
<dbReference type="AlphaFoldDB" id="A0AA46TG31"/>
<feature type="region of interest" description="Disordered" evidence="1">
    <location>
        <begin position="313"/>
        <end position="342"/>
    </location>
</feature>
<dbReference type="RefSeq" id="WP_271633160.1">
    <property type="nucleotide sequence ID" value="NZ_CP094970.1"/>
</dbReference>
<sequence length="571" mass="60194">MNLDDLRAELDARANDLDPRSTGRMAGIRAKIAQRRRRKAGATVAASVLAVGAIVGVPVVSHLSTAPEPANGGPFPEQVDGDTRIASVIGDEGDSTVTLEFTPDDTDFLLDIDCDDVDPGVARARVNGRWTSAICGSAASGVSSGEVGGVISPAKVRRLWERMGVRAGEPVTITVRAADLALKPTQSTKGTIGVAAYAMTGERRNVLGVSLPEEKTVDGETYALADDGYTVGPTRPKGTQRQYAPESDGAMLVTYGSPDRGALTRITIDGAQETTGGVSSELLPSGGARTLSVRNLSDDKWARLVVAAYTPVEDDEDTKPPTLSIPDTTDARDPLIASDVGEPGETVFRSTFTPKDANVAVGTACTLGGQDSDDVRVKMTMNGRHTLSGECQSFDGELDRGDSPESNRAAWGEFGIVAGEPVEVVIRARAKDGSDVSLDDIQLGFGVYERSAPRTSVNGFVLDDCRRWRGRWYKLVDYKSVDVDGDTREAAIRVPETGVNALVGHGYSGGNGGAIRAVIDGQPFMYARPNGSSDAAVGVDPIGRGTQDVAIRSGRNVHGGKLVIAYYLPEE</sequence>
<evidence type="ECO:0000256" key="1">
    <source>
        <dbReference type="SAM" id="MobiDB-lite"/>
    </source>
</evidence>
<dbReference type="Proteomes" id="UP001164390">
    <property type="component" value="Chromosome"/>
</dbReference>
<protein>
    <submittedName>
        <fullName evidence="3">Uncharacterized protein</fullName>
    </submittedName>
</protein>